<evidence type="ECO:0000256" key="2">
    <source>
        <dbReference type="ARBA" id="ARBA00007317"/>
    </source>
</evidence>
<comment type="cofactor">
    <cofactor evidence="1 6">
        <name>(R)-lipoate</name>
        <dbReference type="ChEBI" id="CHEBI:83088"/>
    </cofactor>
</comment>
<dbReference type="CDD" id="cd06849">
    <property type="entry name" value="lipoyl_domain"/>
    <property type="match status" value="1"/>
</dbReference>
<proteinExistence type="inferred from homology"/>
<keyword evidence="9" id="KW-0670">Pyruvate</keyword>
<dbReference type="InterPro" id="IPR036625">
    <property type="entry name" value="E3-bd_dom_sf"/>
</dbReference>
<dbReference type="InterPro" id="IPR003016">
    <property type="entry name" value="2-oxoA_DH_lipoyl-BS"/>
</dbReference>
<dbReference type="Gene3D" id="2.40.50.100">
    <property type="match status" value="1"/>
</dbReference>
<dbReference type="EC" id="2.3.1.-" evidence="6"/>
<dbReference type="Pfam" id="PF02817">
    <property type="entry name" value="E3_binding"/>
    <property type="match status" value="1"/>
</dbReference>
<dbReference type="SUPFAM" id="SSF51230">
    <property type="entry name" value="Single hybrid motif"/>
    <property type="match status" value="1"/>
</dbReference>
<dbReference type="InterPro" id="IPR011053">
    <property type="entry name" value="Single_hybrid_motif"/>
</dbReference>
<dbReference type="PANTHER" id="PTHR23151">
    <property type="entry name" value="DIHYDROLIPOAMIDE ACETYL/SUCCINYL-TRANSFERASE-RELATED"/>
    <property type="match status" value="1"/>
</dbReference>
<comment type="caution">
    <text evidence="9">The sequence shown here is derived from an EMBL/GenBank/DDBJ whole genome shotgun (WGS) entry which is preliminary data.</text>
</comment>
<dbReference type="Gene3D" id="4.10.320.10">
    <property type="entry name" value="E3-binding domain"/>
    <property type="match status" value="1"/>
</dbReference>
<sequence>MLKEVIMPQLGLTMTTGTIQKWLKKEGDQLEKGEPILEVMTDKVTMEVESFDSGILKKIVAREGEEIPVTQVIAYIGDEKDEIPPELIARATEAKAALASEAAAVAEPQKEPALAEEEEGGRIKASPLARRLAQEKGLDLRLIKGSGPGGRITKEDVLKAAEEKERRPAPAEAARVAAPQIAGAPQVAEVIPLTGLRKIIAERLSESFRNAPHIVITMQADMTQAQALRNSLLSLAEEKWGVRLSYTDIILKATALALKEYPGLNSSLVGEEIKVYQDINIGLAVAIPDGLIVPTIFGTDGLSLSEIARNREELVKKAREGSLSLDEVSGGTFTMSNLGMYGVESFSAIINPPQAAILAVGAIEEKPVVKEGQIVIRPQLTLSLSADHRVVDGALAAQFLARVRELLESPYLMLISG</sequence>
<dbReference type="GO" id="GO:0045254">
    <property type="term" value="C:pyruvate dehydrogenase complex"/>
    <property type="evidence" value="ECO:0007669"/>
    <property type="project" value="InterPro"/>
</dbReference>
<feature type="domain" description="Peripheral subunit-binding (PSBD)" evidence="8">
    <location>
        <begin position="124"/>
        <end position="161"/>
    </location>
</feature>
<keyword evidence="5 6" id="KW-0012">Acyltransferase</keyword>
<evidence type="ECO:0000259" key="7">
    <source>
        <dbReference type="PROSITE" id="PS50968"/>
    </source>
</evidence>
<feature type="domain" description="Lipoyl-binding" evidence="7">
    <location>
        <begin position="2"/>
        <end position="77"/>
    </location>
</feature>
<accession>A0A6V8NMQ9</accession>
<dbReference type="PANTHER" id="PTHR23151:SF90">
    <property type="entry name" value="DIHYDROLIPOYLLYSINE-RESIDUE ACETYLTRANSFERASE COMPONENT OF PYRUVATE DEHYDROGENASE COMPLEX, MITOCHONDRIAL-RELATED"/>
    <property type="match status" value="1"/>
</dbReference>
<dbReference type="PROSITE" id="PS51826">
    <property type="entry name" value="PSBD"/>
    <property type="match status" value="1"/>
</dbReference>
<evidence type="ECO:0000256" key="6">
    <source>
        <dbReference type="RuleBase" id="RU003423"/>
    </source>
</evidence>
<dbReference type="PROSITE" id="PS00189">
    <property type="entry name" value="LIPOYL"/>
    <property type="match status" value="1"/>
</dbReference>
<evidence type="ECO:0000256" key="5">
    <source>
        <dbReference type="ARBA" id="ARBA00023315"/>
    </source>
</evidence>
<dbReference type="Proteomes" id="UP000580051">
    <property type="component" value="Unassembled WGS sequence"/>
</dbReference>
<dbReference type="Pfam" id="PF00198">
    <property type="entry name" value="2-oxoacid_dh"/>
    <property type="match status" value="1"/>
</dbReference>
<dbReference type="Gene3D" id="3.30.559.10">
    <property type="entry name" value="Chloramphenicol acetyltransferase-like domain"/>
    <property type="match status" value="1"/>
</dbReference>
<dbReference type="SUPFAM" id="SSF52777">
    <property type="entry name" value="CoA-dependent acyltransferases"/>
    <property type="match status" value="1"/>
</dbReference>
<evidence type="ECO:0000259" key="8">
    <source>
        <dbReference type="PROSITE" id="PS51826"/>
    </source>
</evidence>
<evidence type="ECO:0000313" key="10">
    <source>
        <dbReference type="Proteomes" id="UP000580051"/>
    </source>
</evidence>
<evidence type="ECO:0000256" key="3">
    <source>
        <dbReference type="ARBA" id="ARBA00022679"/>
    </source>
</evidence>
<gene>
    <name evidence="9" type="ORF">HKBW3S06_00630</name>
</gene>
<dbReference type="SUPFAM" id="SSF47005">
    <property type="entry name" value="Peripheral subunit-binding domain of 2-oxo acid dehydrogenase complex"/>
    <property type="match status" value="1"/>
</dbReference>
<dbReference type="InterPro" id="IPR045257">
    <property type="entry name" value="E2/Pdx1"/>
</dbReference>
<reference evidence="9 10" key="1">
    <citation type="journal article" date="2020" name="Front. Microbiol.">
        <title>Single-cell genomics of novel Actinobacteria with the Wood-Ljungdahl pathway discovered in a serpentinizing system.</title>
        <authorList>
            <person name="Merino N."/>
            <person name="Kawai M."/>
            <person name="Boyd E.S."/>
            <person name="Colman D.R."/>
            <person name="McGlynn S.E."/>
            <person name="Nealson K.H."/>
            <person name="Kurokawa K."/>
            <person name="Hongoh Y."/>
        </authorList>
    </citation>
    <scope>NUCLEOTIDE SEQUENCE [LARGE SCALE GENOMIC DNA]</scope>
    <source>
        <strain evidence="9 10">S06</strain>
    </source>
</reference>
<name>A0A6V8NMQ9_9ACTN</name>
<dbReference type="FunFam" id="3.30.559.10:FF:000007">
    <property type="entry name" value="Dihydrolipoamide acetyltransferase component of pyruvate dehydrogenase complex"/>
    <property type="match status" value="1"/>
</dbReference>
<dbReference type="InterPro" id="IPR000089">
    <property type="entry name" value="Biotin_lipoyl"/>
</dbReference>
<keyword evidence="3 6" id="KW-0808">Transferase</keyword>
<dbReference type="RefSeq" id="WP_176226536.1">
    <property type="nucleotide sequence ID" value="NZ_BLRV01000044.1"/>
</dbReference>
<comment type="similarity">
    <text evidence="2 6">Belongs to the 2-oxoacid dehydrogenase family.</text>
</comment>
<dbReference type="EMBL" id="BLRV01000044">
    <property type="protein sequence ID" value="GFP21403.1"/>
    <property type="molecule type" value="Genomic_DNA"/>
</dbReference>
<evidence type="ECO:0000313" key="9">
    <source>
        <dbReference type="EMBL" id="GFP21403.1"/>
    </source>
</evidence>
<protein>
    <recommendedName>
        <fullName evidence="6">Dihydrolipoamide acetyltransferase component of pyruvate dehydrogenase complex</fullName>
        <ecNumber evidence="6">2.3.1.-</ecNumber>
    </recommendedName>
</protein>
<dbReference type="InterPro" id="IPR004167">
    <property type="entry name" value="PSBD"/>
</dbReference>
<evidence type="ECO:0000256" key="1">
    <source>
        <dbReference type="ARBA" id="ARBA00001938"/>
    </source>
</evidence>
<dbReference type="Pfam" id="PF00364">
    <property type="entry name" value="Biotin_lipoyl"/>
    <property type="match status" value="1"/>
</dbReference>
<dbReference type="GO" id="GO:0006086">
    <property type="term" value="P:pyruvate decarboxylation to acetyl-CoA"/>
    <property type="evidence" value="ECO:0007669"/>
    <property type="project" value="InterPro"/>
</dbReference>
<keyword evidence="4 6" id="KW-0450">Lipoyl</keyword>
<organism evidence="9 10">
    <name type="scientific">Candidatus Hakubella thermalkaliphila</name>
    <dbReference type="NCBI Taxonomy" id="2754717"/>
    <lineage>
        <taxon>Bacteria</taxon>
        <taxon>Bacillati</taxon>
        <taxon>Actinomycetota</taxon>
        <taxon>Actinomycetota incertae sedis</taxon>
        <taxon>Candidatus Hakubellales</taxon>
        <taxon>Candidatus Hakubellaceae</taxon>
        <taxon>Candidatus Hakubella</taxon>
    </lineage>
</organism>
<dbReference type="PROSITE" id="PS50968">
    <property type="entry name" value="BIOTINYL_LIPOYL"/>
    <property type="match status" value="1"/>
</dbReference>
<dbReference type="InterPro" id="IPR023213">
    <property type="entry name" value="CAT-like_dom_sf"/>
</dbReference>
<dbReference type="GO" id="GO:0016746">
    <property type="term" value="F:acyltransferase activity"/>
    <property type="evidence" value="ECO:0007669"/>
    <property type="project" value="UniProtKB-KW"/>
</dbReference>
<evidence type="ECO:0000256" key="4">
    <source>
        <dbReference type="ARBA" id="ARBA00022823"/>
    </source>
</evidence>
<dbReference type="InterPro" id="IPR001078">
    <property type="entry name" value="2-oxoacid_DH_actylTfrase"/>
</dbReference>
<dbReference type="AlphaFoldDB" id="A0A6V8NMQ9"/>